<comment type="caution">
    <text evidence="1">The sequence shown here is derived from an EMBL/GenBank/DDBJ whole genome shotgun (WGS) entry which is preliminary data.</text>
</comment>
<reference evidence="1 2" key="1">
    <citation type="journal article" date="2022" name="bioRxiv">
        <title>The genome of the oomycete Peronosclerospora sorghi, a cosmopolitan pathogen of maize and sorghum, is inflated with dispersed pseudogenes.</title>
        <authorList>
            <person name="Fletcher K."/>
            <person name="Martin F."/>
            <person name="Isakeit T."/>
            <person name="Cavanaugh K."/>
            <person name="Magill C."/>
            <person name="Michelmore R."/>
        </authorList>
    </citation>
    <scope>NUCLEOTIDE SEQUENCE [LARGE SCALE GENOMIC DNA]</scope>
    <source>
        <strain evidence="1">P6</strain>
    </source>
</reference>
<organism evidence="1 2">
    <name type="scientific">Peronosclerospora sorghi</name>
    <dbReference type="NCBI Taxonomy" id="230839"/>
    <lineage>
        <taxon>Eukaryota</taxon>
        <taxon>Sar</taxon>
        <taxon>Stramenopiles</taxon>
        <taxon>Oomycota</taxon>
        <taxon>Peronosporomycetes</taxon>
        <taxon>Peronosporales</taxon>
        <taxon>Peronosporaceae</taxon>
        <taxon>Peronosclerospora</taxon>
    </lineage>
</organism>
<evidence type="ECO:0000313" key="2">
    <source>
        <dbReference type="Proteomes" id="UP001163321"/>
    </source>
</evidence>
<dbReference type="EMBL" id="CM047587">
    <property type="protein sequence ID" value="KAI9906831.1"/>
    <property type="molecule type" value="Genomic_DNA"/>
</dbReference>
<gene>
    <name evidence="1" type="ORF">PsorP6_016435</name>
</gene>
<dbReference type="Proteomes" id="UP001163321">
    <property type="component" value="Chromosome 8"/>
</dbReference>
<protein>
    <submittedName>
        <fullName evidence="1">Uncharacterized protein</fullName>
    </submittedName>
</protein>
<name>A0ACC0VMY1_9STRA</name>
<proteinExistence type="predicted"/>
<evidence type="ECO:0000313" key="1">
    <source>
        <dbReference type="EMBL" id="KAI9906831.1"/>
    </source>
</evidence>
<sequence>MILFLQCICFNASRFLQIHRHELSGHDCFEFFDRIHFFALLLKVLKPCCCRYSQVDGDK</sequence>
<keyword evidence="2" id="KW-1185">Reference proteome</keyword>
<accession>A0ACC0VMY1</accession>